<dbReference type="PRINTS" id="PR01038">
    <property type="entry name" value="TRNASYNTHARG"/>
</dbReference>
<evidence type="ECO:0000313" key="3">
    <source>
        <dbReference type="Proteomes" id="UP001469365"/>
    </source>
</evidence>
<feature type="domain" description="Arginyl tRNA synthetase N-terminal" evidence="1">
    <location>
        <begin position="8"/>
        <end position="96"/>
    </location>
</feature>
<dbReference type="Pfam" id="PF03485">
    <property type="entry name" value="Arg_tRNA_synt_N"/>
    <property type="match status" value="1"/>
</dbReference>
<accession>A0ABU9DM63</accession>
<proteinExistence type="predicted"/>
<dbReference type="InterPro" id="IPR001278">
    <property type="entry name" value="Arg-tRNA-ligase"/>
</dbReference>
<dbReference type="InterPro" id="IPR014729">
    <property type="entry name" value="Rossmann-like_a/b/a_fold"/>
</dbReference>
<dbReference type="Gene3D" id="3.40.50.620">
    <property type="entry name" value="HUPs"/>
    <property type="match status" value="1"/>
</dbReference>
<dbReference type="RefSeq" id="WP_341417074.1">
    <property type="nucleotide sequence ID" value="NZ_JBBPCC010000012.1"/>
</dbReference>
<dbReference type="Gene3D" id="3.30.1360.70">
    <property type="entry name" value="Arginyl tRNA synthetase N-terminal domain"/>
    <property type="match status" value="1"/>
</dbReference>
<keyword evidence="3" id="KW-1185">Reference proteome</keyword>
<dbReference type="InterPro" id="IPR036695">
    <property type="entry name" value="Arg-tRNA-synth_N_sf"/>
</dbReference>
<dbReference type="Proteomes" id="UP001469365">
    <property type="component" value="Unassembled WGS sequence"/>
</dbReference>
<reference evidence="2 3" key="1">
    <citation type="submission" date="2024-04" db="EMBL/GenBank/DDBJ databases">
        <title>draft genome sequnece of Paenibacillus filicis.</title>
        <authorList>
            <person name="Kim D.-U."/>
        </authorList>
    </citation>
    <scope>NUCLEOTIDE SEQUENCE [LARGE SCALE GENOMIC DNA]</scope>
    <source>
        <strain evidence="2 3">KACC14197</strain>
    </source>
</reference>
<evidence type="ECO:0000313" key="2">
    <source>
        <dbReference type="EMBL" id="MEK8129952.1"/>
    </source>
</evidence>
<dbReference type="SUPFAM" id="SSF52374">
    <property type="entry name" value="Nucleotidylyl transferase"/>
    <property type="match status" value="1"/>
</dbReference>
<dbReference type="SMART" id="SM01016">
    <property type="entry name" value="Arg_tRNA_synt_N"/>
    <property type="match status" value="1"/>
</dbReference>
<organism evidence="2 3">
    <name type="scientific">Paenibacillus filicis</name>
    <dbReference type="NCBI Taxonomy" id="669464"/>
    <lineage>
        <taxon>Bacteria</taxon>
        <taxon>Bacillati</taxon>
        <taxon>Bacillota</taxon>
        <taxon>Bacilli</taxon>
        <taxon>Bacillales</taxon>
        <taxon>Paenibacillaceae</taxon>
        <taxon>Paenibacillus</taxon>
    </lineage>
</organism>
<gene>
    <name evidence="2" type="ORF">WMW72_18780</name>
</gene>
<protein>
    <recommendedName>
        <fullName evidence="1">Arginyl tRNA synthetase N-terminal domain-containing protein</fullName>
    </recommendedName>
</protein>
<comment type="caution">
    <text evidence="2">The sequence shown here is derived from an EMBL/GenBank/DDBJ whole genome shotgun (WGS) entry which is preliminary data.</text>
</comment>
<sequence>MMQLEMVALVTAAVRELLAESGKTETALERIAFERPAKLEHGEYSLNIAMALAKTLQRSPLAIAAELKDKLERQEAIRSRFAKVEIAAPGYLNFYVRWEAWLSRWAEAFVPAFPAKGLKAVIEHTSINPNKSAHIGHLRNSCIGDTLSRLLRRT</sequence>
<dbReference type="PANTHER" id="PTHR11956:SF5">
    <property type="entry name" value="ARGININE--TRNA LIGASE, CYTOPLASMIC"/>
    <property type="match status" value="1"/>
</dbReference>
<evidence type="ECO:0000259" key="1">
    <source>
        <dbReference type="SMART" id="SM01016"/>
    </source>
</evidence>
<dbReference type="PANTHER" id="PTHR11956">
    <property type="entry name" value="ARGINYL-TRNA SYNTHETASE"/>
    <property type="match status" value="1"/>
</dbReference>
<dbReference type="SUPFAM" id="SSF55190">
    <property type="entry name" value="Arginyl-tRNA synthetase (ArgRS), N-terminal 'additional' domain"/>
    <property type="match status" value="1"/>
</dbReference>
<dbReference type="EMBL" id="JBBPCC010000012">
    <property type="protein sequence ID" value="MEK8129952.1"/>
    <property type="molecule type" value="Genomic_DNA"/>
</dbReference>
<name>A0ABU9DM63_9BACL</name>
<dbReference type="InterPro" id="IPR005148">
    <property type="entry name" value="Arg-tRNA-synth_N"/>
</dbReference>